<evidence type="ECO:0000313" key="2">
    <source>
        <dbReference type="EMBL" id="GAA4425088.1"/>
    </source>
</evidence>
<dbReference type="RefSeq" id="WP_345156640.1">
    <property type="nucleotide sequence ID" value="NZ_BAABHC010000002.1"/>
</dbReference>
<accession>A0ABP8L8Y0</accession>
<evidence type="ECO:0000313" key="3">
    <source>
        <dbReference type="Proteomes" id="UP001500552"/>
    </source>
</evidence>
<reference evidence="3" key="1">
    <citation type="journal article" date="2019" name="Int. J. Syst. Evol. Microbiol.">
        <title>The Global Catalogue of Microorganisms (GCM) 10K type strain sequencing project: providing services to taxonomists for standard genome sequencing and annotation.</title>
        <authorList>
            <consortium name="The Broad Institute Genomics Platform"/>
            <consortium name="The Broad Institute Genome Sequencing Center for Infectious Disease"/>
            <person name="Wu L."/>
            <person name="Ma J."/>
        </authorList>
    </citation>
    <scope>NUCLEOTIDE SEQUENCE [LARGE SCALE GENOMIC DNA]</scope>
    <source>
        <strain evidence="3">JCM 17926</strain>
    </source>
</reference>
<dbReference type="InterPro" id="IPR016181">
    <property type="entry name" value="Acyl_CoA_acyltransferase"/>
</dbReference>
<dbReference type="Gene3D" id="3.40.630.30">
    <property type="match status" value="1"/>
</dbReference>
<dbReference type="PANTHER" id="PTHR31435:SF9">
    <property type="entry name" value="PROTEIN NATD1"/>
    <property type="match status" value="1"/>
</dbReference>
<proteinExistence type="predicted"/>
<name>A0ABP8L8Y0_9BACT</name>
<dbReference type="EMBL" id="BAABHC010000002">
    <property type="protein sequence ID" value="GAA4425088.1"/>
    <property type="molecule type" value="Genomic_DNA"/>
</dbReference>
<dbReference type="PANTHER" id="PTHR31435">
    <property type="entry name" value="PROTEIN NATD1"/>
    <property type="match status" value="1"/>
</dbReference>
<evidence type="ECO:0000259" key="1">
    <source>
        <dbReference type="PROSITE" id="PS51729"/>
    </source>
</evidence>
<dbReference type="SUPFAM" id="SSF55729">
    <property type="entry name" value="Acyl-CoA N-acyltransferases (Nat)"/>
    <property type="match status" value="1"/>
</dbReference>
<gene>
    <name evidence="2" type="ORF">GCM10023188_05700</name>
</gene>
<dbReference type="PROSITE" id="PS51729">
    <property type="entry name" value="GNAT_YJDJ"/>
    <property type="match status" value="1"/>
</dbReference>
<dbReference type="InterPro" id="IPR031165">
    <property type="entry name" value="GNAT_YJDJ"/>
</dbReference>
<protein>
    <submittedName>
        <fullName evidence="2">GNAT family N-acetyltransferase</fullName>
    </submittedName>
</protein>
<comment type="caution">
    <text evidence="2">The sequence shown here is derived from an EMBL/GenBank/DDBJ whole genome shotgun (WGS) entry which is preliminary data.</text>
</comment>
<dbReference type="Proteomes" id="UP001500552">
    <property type="component" value="Unassembled WGS sequence"/>
</dbReference>
<dbReference type="Pfam" id="PF14542">
    <property type="entry name" value="Acetyltransf_CG"/>
    <property type="match status" value="1"/>
</dbReference>
<sequence length="94" mass="10697">MDIEIIHDEEDLRFYAVIAGDEAELTYTYPESGVMDFDHTFVPEDARGNGHADKLVKTGLEYARSQNYLIVPSCPVVGAFIKRHPHYEDLVQPE</sequence>
<feature type="domain" description="N-acetyltransferase" evidence="1">
    <location>
        <begin position="6"/>
        <end position="92"/>
    </location>
</feature>
<dbReference type="InterPro" id="IPR045057">
    <property type="entry name" value="Gcn5-rel_NAT"/>
</dbReference>
<organism evidence="2 3">
    <name type="scientific">Pontibacter saemangeumensis</name>
    <dbReference type="NCBI Taxonomy" id="1084525"/>
    <lineage>
        <taxon>Bacteria</taxon>
        <taxon>Pseudomonadati</taxon>
        <taxon>Bacteroidota</taxon>
        <taxon>Cytophagia</taxon>
        <taxon>Cytophagales</taxon>
        <taxon>Hymenobacteraceae</taxon>
        <taxon>Pontibacter</taxon>
    </lineage>
</organism>
<keyword evidence="3" id="KW-1185">Reference proteome</keyword>